<name>A0A9X9WUJ2_9PROT</name>
<evidence type="ECO:0000313" key="11">
    <source>
        <dbReference type="Proteomes" id="UP001138751"/>
    </source>
</evidence>
<keyword evidence="11" id="KW-1185">Reference proteome</keyword>
<reference evidence="10" key="2">
    <citation type="journal article" date="2021" name="Syst. Appl. Microbiol.">
        <title>Roseomonas hellenica sp. nov., isolated from roots of wild-growing Alkanna tinctoria.</title>
        <authorList>
            <person name="Rat A."/>
            <person name="Naranjo H.D."/>
            <person name="Lebbe L."/>
            <person name="Cnockaert M."/>
            <person name="Krigas N."/>
            <person name="Grigoriadou K."/>
            <person name="Maloupa E."/>
            <person name="Willems A."/>
        </authorList>
    </citation>
    <scope>NUCLEOTIDE SEQUENCE</scope>
    <source>
        <strain evidence="10">LMG 31231</strain>
    </source>
</reference>
<dbReference type="GO" id="GO:0005886">
    <property type="term" value="C:plasma membrane"/>
    <property type="evidence" value="ECO:0007669"/>
    <property type="project" value="UniProtKB-SubCell"/>
</dbReference>
<feature type="transmembrane region" description="Helical" evidence="9">
    <location>
        <begin position="189"/>
        <end position="208"/>
    </location>
</feature>
<feature type="transmembrane region" description="Helical" evidence="9">
    <location>
        <begin position="12"/>
        <end position="35"/>
    </location>
</feature>
<evidence type="ECO:0000256" key="8">
    <source>
        <dbReference type="ARBA" id="ARBA00037998"/>
    </source>
</evidence>
<organism evidence="10 11">
    <name type="scientific">Neoroseomonas soli</name>
    <dbReference type="NCBI Taxonomy" id="1081025"/>
    <lineage>
        <taxon>Bacteria</taxon>
        <taxon>Pseudomonadati</taxon>
        <taxon>Pseudomonadota</taxon>
        <taxon>Alphaproteobacteria</taxon>
        <taxon>Acetobacterales</taxon>
        <taxon>Acetobacteraceae</taxon>
        <taxon>Neoroseomonas</taxon>
    </lineage>
</organism>
<protein>
    <submittedName>
        <fullName evidence="10">Branched-chain amino acid ABC transporter permease</fullName>
    </submittedName>
</protein>
<comment type="caution">
    <text evidence="10">The sequence shown here is derived from an EMBL/GenBank/DDBJ whole genome shotgun (WGS) entry which is preliminary data.</text>
</comment>
<evidence type="ECO:0000256" key="2">
    <source>
        <dbReference type="ARBA" id="ARBA00022448"/>
    </source>
</evidence>
<gene>
    <name evidence="10" type="ORF">GXW76_06525</name>
</gene>
<dbReference type="CDD" id="cd06582">
    <property type="entry name" value="TM_PBP1_LivH_like"/>
    <property type="match status" value="1"/>
</dbReference>
<keyword evidence="6 9" id="KW-1133">Transmembrane helix</keyword>
<sequence>MDILLQLIANGALLGGVFALISIGLTLIFGIVRVVNFAHGEFLMVGLYATWIMASQLGLHPYVAALPLAVVFFFLGALMQRAIIQPLMNADPHIQIFATVGIGTALANGALMLFSADLRSVDLPWARQATDLWGIASVSRGNLVAFFVSFAATGALIAFLNRTHLGRAIRAVAQNRYAAPLMGIDVNRIYAITFGIGTGCVGLAAAVLAPLYPAFPTVGSFFVLTAFVVVVLGGMGSLEGAVIGALIIGLVESLAGYYIAPDLKEVVYFAIFLGILIVRPAGLFGVRGNE</sequence>
<dbReference type="GO" id="GO:0006865">
    <property type="term" value="P:amino acid transport"/>
    <property type="evidence" value="ECO:0007669"/>
    <property type="project" value="UniProtKB-KW"/>
</dbReference>
<evidence type="ECO:0000256" key="9">
    <source>
        <dbReference type="SAM" id="Phobius"/>
    </source>
</evidence>
<dbReference type="InterPro" id="IPR001851">
    <property type="entry name" value="ABC_transp_permease"/>
</dbReference>
<comment type="subcellular location">
    <subcellularLocation>
        <location evidence="1">Cell membrane</location>
        <topology evidence="1">Multi-pass membrane protein</topology>
    </subcellularLocation>
</comment>
<keyword evidence="4 9" id="KW-0812">Transmembrane</keyword>
<evidence type="ECO:0000256" key="6">
    <source>
        <dbReference type="ARBA" id="ARBA00022989"/>
    </source>
</evidence>
<dbReference type="GO" id="GO:0022857">
    <property type="term" value="F:transmembrane transporter activity"/>
    <property type="evidence" value="ECO:0007669"/>
    <property type="project" value="InterPro"/>
</dbReference>
<dbReference type="RefSeq" id="WP_211861194.1">
    <property type="nucleotide sequence ID" value="NZ_JAAEDM010000011.1"/>
</dbReference>
<evidence type="ECO:0000256" key="1">
    <source>
        <dbReference type="ARBA" id="ARBA00004651"/>
    </source>
</evidence>
<evidence type="ECO:0000256" key="3">
    <source>
        <dbReference type="ARBA" id="ARBA00022475"/>
    </source>
</evidence>
<keyword evidence="5" id="KW-0029">Amino-acid transport</keyword>
<dbReference type="Pfam" id="PF02653">
    <property type="entry name" value="BPD_transp_2"/>
    <property type="match status" value="1"/>
</dbReference>
<accession>A0A9X9WUJ2</accession>
<dbReference type="AlphaFoldDB" id="A0A9X9WUJ2"/>
<dbReference type="PANTHER" id="PTHR11795:SF445">
    <property type="entry name" value="AMINO ACID ABC TRANSPORTER PERMEASE PROTEIN"/>
    <property type="match status" value="1"/>
</dbReference>
<dbReference type="EMBL" id="JAAEDM010000011">
    <property type="protein sequence ID" value="MBR0670821.1"/>
    <property type="molecule type" value="Genomic_DNA"/>
</dbReference>
<feature type="transmembrane region" description="Helical" evidence="9">
    <location>
        <begin position="96"/>
        <end position="116"/>
    </location>
</feature>
<feature type="transmembrane region" description="Helical" evidence="9">
    <location>
        <begin position="143"/>
        <end position="160"/>
    </location>
</feature>
<keyword evidence="2" id="KW-0813">Transport</keyword>
<feature type="transmembrane region" description="Helical" evidence="9">
    <location>
        <begin position="65"/>
        <end position="84"/>
    </location>
</feature>
<keyword evidence="3" id="KW-1003">Cell membrane</keyword>
<comment type="similarity">
    <text evidence="8">Belongs to the binding-protein-dependent transport system permease family. LivHM subfamily.</text>
</comment>
<evidence type="ECO:0000256" key="5">
    <source>
        <dbReference type="ARBA" id="ARBA00022970"/>
    </source>
</evidence>
<feature type="transmembrane region" description="Helical" evidence="9">
    <location>
        <begin position="214"/>
        <end position="234"/>
    </location>
</feature>
<dbReference type="Proteomes" id="UP001138751">
    <property type="component" value="Unassembled WGS sequence"/>
</dbReference>
<dbReference type="PANTHER" id="PTHR11795">
    <property type="entry name" value="BRANCHED-CHAIN AMINO ACID TRANSPORT SYSTEM PERMEASE PROTEIN LIVH"/>
    <property type="match status" value="1"/>
</dbReference>
<proteinExistence type="inferred from homology"/>
<evidence type="ECO:0000256" key="7">
    <source>
        <dbReference type="ARBA" id="ARBA00023136"/>
    </source>
</evidence>
<dbReference type="InterPro" id="IPR052157">
    <property type="entry name" value="BCAA_transport_permease"/>
</dbReference>
<feature type="transmembrane region" description="Helical" evidence="9">
    <location>
        <begin position="266"/>
        <end position="286"/>
    </location>
</feature>
<evidence type="ECO:0000313" key="10">
    <source>
        <dbReference type="EMBL" id="MBR0670821.1"/>
    </source>
</evidence>
<keyword evidence="7 9" id="KW-0472">Membrane</keyword>
<evidence type="ECO:0000256" key="4">
    <source>
        <dbReference type="ARBA" id="ARBA00022692"/>
    </source>
</evidence>
<feature type="transmembrane region" description="Helical" evidence="9">
    <location>
        <begin position="241"/>
        <end position="260"/>
    </location>
</feature>
<reference evidence="10" key="1">
    <citation type="submission" date="2020-01" db="EMBL/GenBank/DDBJ databases">
        <authorList>
            <person name="Rat A."/>
        </authorList>
    </citation>
    <scope>NUCLEOTIDE SEQUENCE</scope>
    <source>
        <strain evidence="10">LMG 31231</strain>
    </source>
</reference>